<dbReference type="Proteomes" id="UP000260721">
    <property type="component" value="Unassembled WGS sequence"/>
</dbReference>
<dbReference type="PANTHER" id="PTHR43685:SF2">
    <property type="entry name" value="GLYCOSYLTRANSFERASE 2-LIKE DOMAIN-CONTAINING PROTEIN"/>
    <property type="match status" value="1"/>
</dbReference>
<gene>
    <name evidence="2" type="ORF">DXC78_06950</name>
</gene>
<dbReference type="AlphaFoldDB" id="A0A3E3E672"/>
<dbReference type="InterPro" id="IPR001173">
    <property type="entry name" value="Glyco_trans_2-like"/>
</dbReference>
<dbReference type="RefSeq" id="WP_117446355.1">
    <property type="nucleotide sequence ID" value="NZ_CALCIP010000045.1"/>
</dbReference>
<comment type="caution">
    <text evidence="2">The sequence shown here is derived from an EMBL/GenBank/DDBJ whole genome shotgun (WGS) entry which is preliminary data.</text>
</comment>
<keyword evidence="2" id="KW-0808">Transferase</keyword>
<dbReference type="EMBL" id="QUSK01000013">
    <property type="protein sequence ID" value="RGD76417.1"/>
    <property type="molecule type" value="Genomic_DNA"/>
</dbReference>
<sequence>MNNQDCLVSVVITTYKRPLFILQRAIESVLKQTHTNLEIFVVDDQPEDRQRMKQIQETIHAYKDLRLSYIGLKEHGGACKARNVGIQHANGDFIAFLDDDDCWLPQKIEKQLEGFINEDIGMVYSPYINIADQSSEKVFIPCQKSGDLTQDLLWFNCIGGCSMTLIRSKILKICGVFDESLLSCQDYDLWMRIAQCSSIQFVPFVGIKKFDRRDSITNNIHATNQGFNIFIQKYQHLYQQFPNIYNYRLNLQGYRMIRMKSFKNAWLYYKRALHVKFFSRYNILWPFRGYYHLLKITIKKRLYSADA</sequence>
<dbReference type="GO" id="GO:0016740">
    <property type="term" value="F:transferase activity"/>
    <property type="evidence" value="ECO:0007669"/>
    <property type="project" value="UniProtKB-KW"/>
</dbReference>
<evidence type="ECO:0000313" key="2">
    <source>
        <dbReference type="EMBL" id="RGD76417.1"/>
    </source>
</evidence>
<evidence type="ECO:0000259" key="1">
    <source>
        <dbReference type="Pfam" id="PF00535"/>
    </source>
</evidence>
<dbReference type="Gene3D" id="3.90.550.10">
    <property type="entry name" value="Spore Coat Polysaccharide Biosynthesis Protein SpsA, Chain A"/>
    <property type="match status" value="1"/>
</dbReference>
<organism evidence="2 3">
    <name type="scientific">Faecalicoccus pleomorphus</name>
    <dbReference type="NCBI Taxonomy" id="1323"/>
    <lineage>
        <taxon>Bacteria</taxon>
        <taxon>Bacillati</taxon>
        <taxon>Bacillota</taxon>
        <taxon>Erysipelotrichia</taxon>
        <taxon>Erysipelotrichales</taxon>
        <taxon>Erysipelotrichaceae</taxon>
        <taxon>Faecalicoccus</taxon>
    </lineage>
</organism>
<reference evidence="2 3" key="1">
    <citation type="submission" date="2018-08" db="EMBL/GenBank/DDBJ databases">
        <title>A genome reference for cultivated species of the human gut microbiota.</title>
        <authorList>
            <person name="Zou Y."/>
            <person name="Xue W."/>
            <person name="Luo G."/>
        </authorList>
    </citation>
    <scope>NUCLEOTIDE SEQUENCE [LARGE SCALE GENOMIC DNA]</scope>
    <source>
        <strain evidence="2 3">TF08-11</strain>
    </source>
</reference>
<dbReference type="InterPro" id="IPR029044">
    <property type="entry name" value="Nucleotide-diphossugar_trans"/>
</dbReference>
<name>A0A3E3E672_9FIRM</name>
<dbReference type="SUPFAM" id="SSF53448">
    <property type="entry name" value="Nucleotide-diphospho-sugar transferases"/>
    <property type="match status" value="1"/>
</dbReference>
<dbReference type="PANTHER" id="PTHR43685">
    <property type="entry name" value="GLYCOSYLTRANSFERASE"/>
    <property type="match status" value="1"/>
</dbReference>
<proteinExistence type="predicted"/>
<accession>A0A3E3E672</accession>
<protein>
    <submittedName>
        <fullName evidence="2">Glycosyltransferase family 2 protein</fullName>
    </submittedName>
</protein>
<evidence type="ECO:0000313" key="3">
    <source>
        <dbReference type="Proteomes" id="UP000260721"/>
    </source>
</evidence>
<dbReference type="Pfam" id="PF00535">
    <property type="entry name" value="Glycos_transf_2"/>
    <property type="match status" value="1"/>
</dbReference>
<dbReference type="InterPro" id="IPR050834">
    <property type="entry name" value="Glycosyltransf_2"/>
</dbReference>
<dbReference type="CDD" id="cd00761">
    <property type="entry name" value="Glyco_tranf_GTA_type"/>
    <property type="match status" value="1"/>
</dbReference>
<feature type="domain" description="Glycosyltransferase 2-like" evidence="1">
    <location>
        <begin position="9"/>
        <end position="164"/>
    </location>
</feature>